<dbReference type="GO" id="GO:0000981">
    <property type="term" value="F:DNA-binding transcription factor activity, RNA polymerase II-specific"/>
    <property type="evidence" value="ECO:0007669"/>
    <property type="project" value="TreeGrafter"/>
</dbReference>
<dbReference type="PROSITE" id="PS50157">
    <property type="entry name" value="ZINC_FINGER_C2H2_2"/>
    <property type="match status" value="6"/>
</dbReference>
<dbReference type="RefSeq" id="XP_012866797.1">
    <property type="nucleotide sequence ID" value="XM_013011343.1"/>
</dbReference>
<keyword evidence="4" id="KW-1017">Isopeptide bond</keyword>
<sequence length="423" mass="48098">MASTSEAQGPMLFEDLAVHFSQEECVSPHAAPGPRSRKATKECLDNGTRIGVEGKTDINPQLSLESMEFEEHSQEHSIASPLVDYPESSEDEITLPEWKISSGTSTCKKRFINLLITIDNHTPLVELSQYLGTRTLSEITEPPGEEPPDNVYQSAERDQTFCDNSYLGLRQKTHSRENQYTCDDCGKIFNHRANLRTHRRVHTGEKPYKCVKCAARFRQHSHLSRHMKSHTKQKPYPCAICGRGFKWLSDLTQHQKSHTAEKTDKHANHDKNSSKKPDLSLPEHSFYSSTQASPYQNALSVKSSGTSSSRPLLEQGFKEEPDQSSTDDENYYIFSQFKPLQCLDCDKTFPCFSKLISHQSIHTGEKPHKCKVCAKSFALESELACHQKSHTEEKPYKCTECGKSFKVYMRLIIHRQTHKKSTI</sequence>
<evidence type="ECO:0000256" key="15">
    <source>
        <dbReference type="SAM" id="MobiDB-lite"/>
    </source>
</evidence>
<keyword evidence="6" id="KW-0677">Repeat</keyword>
<dbReference type="FunFam" id="3.30.160.60:FF:000609">
    <property type="entry name" value="zinc finger protein 621"/>
    <property type="match status" value="1"/>
</dbReference>
<evidence type="ECO:0000256" key="1">
    <source>
        <dbReference type="ARBA" id="ARBA00003767"/>
    </source>
</evidence>
<name>A0A1S3ETP9_DIPOR</name>
<dbReference type="FunFam" id="3.30.160.60:FF:000097">
    <property type="entry name" value="Zinc finger protein"/>
    <property type="match status" value="1"/>
</dbReference>
<keyword evidence="13" id="KW-0539">Nucleus</keyword>
<comment type="similarity">
    <text evidence="3">Belongs to the krueppel C2H2-type zinc-finger protein family.</text>
</comment>
<evidence type="ECO:0000256" key="5">
    <source>
        <dbReference type="ARBA" id="ARBA00022723"/>
    </source>
</evidence>
<keyword evidence="7 14" id="KW-0863">Zinc-finger</keyword>
<dbReference type="OrthoDB" id="8117402at2759"/>
<dbReference type="GO" id="GO:0000978">
    <property type="term" value="F:RNA polymerase II cis-regulatory region sequence-specific DNA binding"/>
    <property type="evidence" value="ECO:0007669"/>
    <property type="project" value="TreeGrafter"/>
</dbReference>
<feature type="region of interest" description="Disordered" evidence="15">
    <location>
        <begin position="298"/>
        <end position="327"/>
    </location>
</feature>
<dbReference type="FunFam" id="3.30.160.60:FF:000710">
    <property type="entry name" value="Zinc finger protein 768"/>
    <property type="match status" value="1"/>
</dbReference>
<dbReference type="CTD" id="146434"/>
<feature type="domain" description="C2H2-type" evidence="16">
    <location>
        <begin position="236"/>
        <end position="263"/>
    </location>
</feature>
<feature type="domain" description="C2H2-type" evidence="16">
    <location>
        <begin position="208"/>
        <end position="235"/>
    </location>
</feature>
<dbReference type="FunFam" id="3.30.160.60:FF:000355">
    <property type="entry name" value="zinc finger and SCAN domain-containing protein 20 isoform X1"/>
    <property type="match status" value="1"/>
</dbReference>
<dbReference type="InterPro" id="IPR036236">
    <property type="entry name" value="Znf_C2H2_sf"/>
</dbReference>
<accession>A0A1S3ETP9</accession>
<dbReference type="GO" id="GO:0005634">
    <property type="term" value="C:nucleus"/>
    <property type="evidence" value="ECO:0007669"/>
    <property type="project" value="UniProtKB-SubCell"/>
</dbReference>
<feature type="region of interest" description="Disordered" evidence="15">
    <location>
        <begin position="256"/>
        <end position="283"/>
    </location>
</feature>
<feature type="domain" description="C2H2-type" evidence="16">
    <location>
        <begin position="396"/>
        <end position="423"/>
    </location>
</feature>
<feature type="domain" description="C2H2-type" evidence="16">
    <location>
        <begin position="180"/>
        <end position="207"/>
    </location>
</feature>
<keyword evidence="9" id="KW-0832">Ubl conjugation</keyword>
<dbReference type="InParanoid" id="A0A1S3ETP9"/>
<dbReference type="FunFam" id="3.30.160.60:FF:002285">
    <property type="entry name" value="Zinc finger protein 597"/>
    <property type="match status" value="1"/>
</dbReference>
<evidence type="ECO:0000256" key="7">
    <source>
        <dbReference type="ARBA" id="ARBA00022771"/>
    </source>
</evidence>
<dbReference type="FunFam" id="3.30.160.60:FF:000951">
    <property type="entry name" value="Zinc finger protein 8"/>
    <property type="match status" value="1"/>
</dbReference>
<dbReference type="GO" id="GO:0008270">
    <property type="term" value="F:zinc ion binding"/>
    <property type="evidence" value="ECO:0007669"/>
    <property type="project" value="UniProtKB-KW"/>
</dbReference>
<dbReference type="Pfam" id="PF00096">
    <property type="entry name" value="zf-C2H2"/>
    <property type="match status" value="4"/>
</dbReference>
<dbReference type="Proteomes" id="UP000081671">
    <property type="component" value="Unplaced"/>
</dbReference>
<protein>
    <submittedName>
        <fullName evidence="18">Zinc finger protein 597</fullName>
    </submittedName>
</protein>
<dbReference type="Gene3D" id="3.30.160.60">
    <property type="entry name" value="Classic Zinc Finger"/>
    <property type="match status" value="6"/>
</dbReference>
<dbReference type="SMART" id="SM00355">
    <property type="entry name" value="ZnF_C2H2"/>
    <property type="match status" value="6"/>
</dbReference>
<dbReference type="AlphaFoldDB" id="A0A1S3ETP9"/>
<evidence type="ECO:0000256" key="12">
    <source>
        <dbReference type="ARBA" id="ARBA00023163"/>
    </source>
</evidence>
<dbReference type="InterPro" id="IPR013087">
    <property type="entry name" value="Znf_C2H2_type"/>
</dbReference>
<feature type="domain" description="C2H2-type" evidence="16">
    <location>
        <begin position="368"/>
        <end position="395"/>
    </location>
</feature>
<dbReference type="SUPFAM" id="SSF57667">
    <property type="entry name" value="beta-beta-alpha zinc fingers"/>
    <property type="match status" value="4"/>
</dbReference>
<evidence type="ECO:0000256" key="3">
    <source>
        <dbReference type="ARBA" id="ARBA00006991"/>
    </source>
</evidence>
<organism evidence="17 18">
    <name type="scientific">Dipodomys ordii</name>
    <name type="common">Ord's kangaroo rat</name>
    <dbReference type="NCBI Taxonomy" id="10020"/>
    <lineage>
        <taxon>Eukaryota</taxon>
        <taxon>Metazoa</taxon>
        <taxon>Chordata</taxon>
        <taxon>Craniata</taxon>
        <taxon>Vertebrata</taxon>
        <taxon>Euteleostomi</taxon>
        <taxon>Mammalia</taxon>
        <taxon>Eutheria</taxon>
        <taxon>Euarchontoglires</taxon>
        <taxon>Glires</taxon>
        <taxon>Rodentia</taxon>
        <taxon>Castorimorpha</taxon>
        <taxon>Heteromyidae</taxon>
        <taxon>Dipodomyinae</taxon>
        <taxon>Dipodomys</taxon>
    </lineage>
</organism>
<keyword evidence="10" id="KW-0805">Transcription regulation</keyword>
<keyword evidence="5" id="KW-0479">Metal-binding</keyword>
<evidence type="ECO:0000313" key="17">
    <source>
        <dbReference type="Proteomes" id="UP000081671"/>
    </source>
</evidence>
<dbReference type="GeneID" id="105981976"/>
<comment type="subcellular location">
    <subcellularLocation>
        <location evidence="2">Nucleus</location>
    </subcellularLocation>
</comment>
<keyword evidence="17" id="KW-1185">Reference proteome</keyword>
<evidence type="ECO:0000256" key="8">
    <source>
        <dbReference type="ARBA" id="ARBA00022833"/>
    </source>
</evidence>
<keyword evidence="11" id="KW-0238">DNA-binding</keyword>
<evidence type="ECO:0000256" key="6">
    <source>
        <dbReference type="ARBA" id="ARBA00022737"/>
    </source>
</evidence>
<evidence type="ECO:0000256" key="2">
    <source>
        <dbReference type="ARBA" id="ARBA00004123"/>
    </source>
</evidence>
<dbReference type="KEGG" id="dord:105981976"/>
<dbReference type="PROSITE" id="PS00028">
    <property type="entry name" value="ZINC_FINGER_C2H2_1"/>
    <property type="match status" value="6"/>
</dbReference>
<feature type="compositionally biased region" description="Basic and acidic residues" evidence="15">
    <location>
        <begin position="258"/>
        <end position="278"/>
    </location>
</feature>
<dbReference type="FunCoup" id="A0A1S3ETP9">
    <property type="interactions" value="146"/>
</dbReference>
<feature type="domain" description="C2H2-type" evidence="16">
    <location>
        <begin position="340"/>
        <end position="367"/>
    </location>
</feature>
<evidence type="ECO:0000256" key="14">
    <source>
        <dbReference type="PROSITE-ProRule" id="PRU00042"/>
    </source>
</evidence>
<feature type="compositionally biased region" description="Polar residues" evidence="15">
    <location>
        <begin position="298"/>
        <end position="310"/>
    </location>
</feature>
<dbReference type="STRING" id="10020.ENSDORP00000009167"/>
<dbReference type="PANTHER" id="PTHR23226">
    <property type="entry name" value="ZINC FINGER AND SCAN DOMAIN-CONTAINING"/>
    <property type="match status" value="1"/>
</dbReference>
<keyword evidence="12" id="KW-0804">Transcription</keyword>
<evidence type="ECO:0000256" key="11">
    <source>
        <dbReference type="ARBA" id="ARBA00023125"/>
    </source>
</evidence>
<evidence type="ECO:0000256" key="10">
    <source>
        <dbReference type="ARBA" id="ARBA00023015"/>
    </source>
</evidence>
<reference evidence="18" key="1">
    <citation type="submission" date="2025-08" db="UniProtKB">
        <authorList>
            <consortium name="RefSeq"/>
        </authorList>
    </citation>
    <scope>IDENTIFICATION</scope>
    <source>
        <tissue evidence="18">Kidney</tissue>
    </source>
</reference>
<evidence type="ECO:0000259" key="16">
    <source>
        <dbReference type="PROSITE" id="PS50157"/>
    </source>
</evidence>
<dbReference type="PANTHER" id="PTHR23226:SF416">
    <property type="entry name" value="FI01424P"/>
    <property type="match status" value="1"/>
</dbReference>
<evidence type="ECO:0000256" key="13">
    <source>
        <dbReference type="ARBA" id="ARBA00023242"/>
    </source>
</evidence>
<evidence type="ECO:0000256" key="9">
    <source>
        <dbReference type="ARBA" id="ARBA00022843"/>
    </source>
</evidence>
<evidence type="ECO:0000313" key="18">
    <source>
        <dbReference type="RefSeq" id="XP_012866797.1"/>
    </source>
</evidence>
<evidence type="ECO:0000256" key="4">
    <source>
        <dbReference type="ARBA" id="ARBA00022499"/>
    </source>
</evidence>
<comment type="function">
    <text evidence="1">May be involved in transcriptional regulation.</text>
</comment>
<proteinExistence type="inferred from homology"/>
<gene>
    <name evidence="18" type="primary">Znf597</name>
</gene>
<keyword evidence="8" id="KW-0862">Zinc</keyword>